<dbReference type="EMBL" id="MU853369">
    <property type="protein sequence ID" value="KAK4107807.1"/>
    <property type="molecule type" value="Genomic_DNA"/>
</dbReference>
<dbReference type="AlphaFoldDB" id="A0AAN6QCQ1"/>
<gene>
    <name evidence="2" type="ORF">N656DRAFT_784955</name>
</gene>
<evidence type="ECO:0000313" key="2">
    <source>
        <dbReference type="EMBL" id="KAK4107807.1"/>
    </source>
</evidence>
<protein>
    <submittedName>
        <fullName evidence="2">Uncharacterized protein</fullName>
    </submittedName>
</protein>
<dbReference type="RefSeq" id="XP_064665377.1">
    <property type="nucleotide sequence ID" value="XM_064816276.1"/>
</dbReference>
<organism evidence="2 3">
    <name type="scientific">Canariomyces notabilis</name>
    <dbReference type="NCBI Taxonomy" id="2074819"/>
    <lineage>
        <taxon>Eukaryota</taxon>
        <taxon>Fungi</taxon>
        <taxon>Dikarya</taxon>
        <taxon>Ascomycota</taxon>
        <taxon>Pezizomycotina</taxon>
        <taxon>Sordariomycetes</taxon>
        <taxon>Sordariomycetidae</taxon>
        <taxon>Sordariales</taxon>
        <taxon>Chaetomiaceae</taxon>
        <taxon>Canariomyces</taxon>
    </lineage>
</organism>
<sequence>MDALRLRRTNRPAFPPRPDLPRNNHNPGSPAQPGKLDPEGGGRCRRLARSGHSDAVRHRIAMVCLRAKHTAGYSGESVYN</sequence>
<accession>A0AAN6QCQ1</accession>
<evidence type="ECO:0000256" key="1">
    <source>
        <dbReference type="SAM" id="MobiDB-lite"/>
    </source>
</evidence>
<feature type="compositionally biased region" description="Basic residues" evidence="1">
    <location>
        <begin position="1"/>
        <end position="10"/>
    </location>
</feature>
<reference evidence="2" key="2">
    <citation type="submission" date="2023-05" db="EMBL/GenBank/DDBJ databases">
        <authorList>
            <consortium name="Lawrence Berkeley National Laboratory"/>
            <person name="Steindorff A."/>
            <person name="Hensen N."/>
            <person name="Bonometti L."/>
            <person name="Westerberg I."/>
            <person name="Brannstrom I.O."/>
            <person name="Guillou S."/>
            <person name="Cros-Aarteil S."/>
            <person name="Calhoun S."/>
            <person name="Haridas S."/>
            <person name="Kuo A."/>
            <person name="Mondo S."/>
            <person name="Pangilinan J."/>
            <person name="Riley R."/>
            <person name="Labutti K."/>
            <person name="Andreopoulos B."/>
            <person name="Lipzen A."/>
            <person name="Chen C."/>
            <person name="Yanf M."/>
            <person name="Daum C."/>
            <person name="Ng V."/>
            <person name="Clum A."/>
            <person name="Ohm R."/>
            <person name="Martin F."/>
            <person name="Silar P."/>
            <person name="Natvig D."/>
            <person name="Lalanne C."/>
            <person name="Gautier V."/>
            <person name="Ament-Velasquez S.L."/>
            <person name="Kruys A."/>
            <person name="Hutchinson M.I."/>
            <person name="Powell A.J."/>
            <person name="Barry K."/>
            <person name="Miller A.N."/>
            <person name="Grigoriev I.V."/>
            <person name="Debuchy R."/>
            <person name="Gladieux P."/>
            <person name="Thoren M.H."/>
            <person name="Johannesson H."/>
        </authorList>
    </citation>
    <scope>NUCLEOTIDE SEQUENCE</scope>
    <source>
        <strain evidence="2">CBS 508.74</strain>
    </source>
</reference>
<feature type="region of interest" description="Disordered" evidence="1">
    <location>
        <begin position="1"/>
        <end position="52"/>
    </location>
</feature>
<keyword evidence="3" id="KW-1185">Reference proteome</keyword>
<dbReference type="Proteomes" id="UP001302812">
    <property type="component" value="Unassembled WGS sequence"/>
</dbReference>
<name>A0AAN6QCQ1_9PEZI</name>
<comment type="caution">
    <text evidence="2">The sequence shown here is derived from an EMBL/GenBank/DDBJ whole genome shotgun (WGS) entry which is preliminary data.</text>
</comment>
<dbReference type="GeneID" id="89940401"/>
<reference evidence="2" key="1">
    <citation type="journal article" date="2023" name="Mol. Phylogenet. Evol.">
        <title>Genome-scale phylogeny and comparative genomics of the fungal order Sordariales.</title>
        <authorList>
            <person name="Hensen N."/>
            <person name="Bonometti L."/>
            <person name="Westerberg I."/>
            <person name="Brannstrom I.O."/>
            <person name="Guillou S."/>
            <person name="Cros-Aarteil S."/>
            <person name="Calhoun S."/>
            <person name="Haridas S."/>
            <person name="Kuo A."/>
            <person name="Mondo S."/>
            <person name="Pangilinan J."/>
            <person name="Riley R."/>
            <person name="LaButti K."/>
            <person name="Andreopoulos B."/>
            <person name="Lipzen A."/>
            <person name="Chen C."/>
            <person name="Yan M."/>
            <person name="Daum C."/>
            <person name="Ng V."/>
            <person name="Clum A."/>
            <person name="Steindorff A."/>
            <person name="Ohm R.A."/>
            <person name="Martin F."/>
            <person name="Silar P."/>
            <person name="Natvig D.O."/>
            <person name="Lalanne C."/>
            <person name="Gautier V."/>
            <person name="Ament-Velasquez S.L."/>
            <person name="Kruys A."/>
            <person name="Hutchinson M.I."/>
            <person name="Powell A.J."/>
            <person name="Barry K."/>
            <person name="Miller A.N."/>
            <person name="Grigoriev I.V."/>
            <person name="Debuchy R."/>
            <person name="Gladieux P."/>
            <person name="Hiltunen Thoren M."/>
            <person name="Johannesson H."/>
        </authorList>
    </citation>
    <scope>NUCLEOTIDE SEQUENCE</scope>
    <source>
        <strain evidence="2">CBS 508.74</strain>
    </source>
</reference>
<evidence type="ECO:0000313" key="3">
    <source>
        <dbReference type="Proteomes" id="UP001302812"/>
    </source>
</evidence>
<proteinExistence type="predicted"/>